<evidence type="ECO:0000256" key="9">
    <source>
        <dbReference type="ARBA" id="ARBA00022692"/>
    </source>
</evidence>
<evidence type="ECO:0000256" key="2">
    <source>
        <dbReference type="ARBA" id="ARBA00004435"/>
    </source>
</evidence>
<keyword evidence="7" id="KW-1003">Cell membrane</keyword>
<accession>A0A3Q1LZJ2</accession>
<keyword evidence="23" id="KW-1267">Proteomics identification</keyword>
<organism evidence="20 21">
    <name type="scientific">Bos taurus</name>
    <name type="common">Bovine</name>
    <dbReference type="NCBI Taxonomy" id="9913"/>
    <lineage>
        <taxon>Eukaryota</taxon>
        <taxon>Metazoa</taxon>
        <taxon>Chordata</taxon>
        <taxon>Craniata</taxon>
        <taxon>Vertebrata</taxon>
        <taxon>Euteleostomi</taxon>
        <taxon>Mammalia</taxon>
        <taxon>Eutheria</taxon>
        <taxon>Laurasiatheria</taxon>
        <taxon>Artiodactyla</taxon>
        <taxon>Ruminantia</taxon>
        <taxon>Pecora</taxon>
        <taxon>Bovidae</taxon>
        <taxon>Bovinae</taxon>
        <taxon>Bos</taxon>
    </lineage>
</organism>
<name>A0A3Q1LZJ2_BOVIN</name>
<keyword evidence="10" id="KW-0256">Endoplasmic reticulum</keyword>
<feature type="domain" description="MSP" evidence="19">
    <location>
        <begin position="1"/>
        <end position="116"/>
    </location>
</feature>
<evidence type="ECO:0000313" key="21">
    <source>
        <dbReference type="Proteomes" id="UP000009136"/>
    </source>
</evidence>
<dbReference type="SUPFAM" id="SSF49354">
    <property type="entry name" value="PapD-like"/>
    <property type="match status" value="1"/>
</dbReference>
<dbReference type="VEuPathDB" id="HostDB:ENSBTAG00000017279"/>
<reference evidence="20" key="1">
    <citation type="submission" date="2018-03" db="EMBL/GenBank/DDBJ databases">
        <title>ARS-UCD1.2.</title>
        <authorList>
            <person name="Rosen B.D."/>
            <person name="Bickhart D.M."/>
            <person name="Koren S."/>
            <person name="Schnabel R.D."/>
            <person name="Hall R."/>
            <person name="Zimin A."/>
            <person name="Dreischer C."/>
            <person name="Schultheiss S."/>
            <person name="Schroeder S.G."/>
            <person name="Elsik C.G."/>
            <person name="Couldrey C."/>
            <person name="Liu G.E."/>
            <person name="Van Tassell C.P."/>
            <person name="Phillippy A.M."/>
            <person name="Smith T.P.L."/>
            <person name="Medrano J.F."/>
        </authorList>
    </citation>
    <scope>NUCLEOTIDE SEQUENCE [LARGE SCALE GENOMIC DNA]</scope>
    <source>
        <strain evidence="20">Hereford</strain>
    </source>
</reference>
<evidence type="ECO:0000256" key="8">
    <source>
        <dbReference type="ARBA" id="ARBA00022553"/>
    </source>
</evidence>
<evidence type="ECO:0000259" key="19">
    <source>
        <dbReference type="PROSITE" id="PS50202"/>
    </source>
</evidence>
<dbReference type="InterPro" id="IPR013783">
    <property type="entry name" value="Ig-like_fold"/>
</dbReference>
<reference evidence="20" key="2">
    <citation type="submission" date="2025-08" db="UniProtKB">
        <authorList>
            <consortium name="Ensembl"/>
        </authorList>
    </citation>
    <scope>IDENTIFICATION</scope>
    <source>
        <strain evidence="20">Hereford</strain>
    </source>
</reference>
<evidence type="ECO:0000256" key="14">
    <source>
        <dbReference type="ARBA" id="ARBA00023054"/>
    </source>
</evidence>
<evidence type="ECO:0000313" key="22">
    <source>
        <dbReference type="VGNC" id="VGNC:36763"/>
    </source>
</evidence>
<sequence>MVPMLLHWQMMGPFTDVVTTNLKLRNPSDRKVCFKVKTTAPRRYCVRPNSGIIDPGLTVTVSVMLQPFDYDPNEKSKHKFMVQTIFAPPNISDMEAVWKEAKPDELMDSKLRCVFEMPNENDKLNDMEPSKAVPLNAAKQDGPVPKPHSVSLSDTETRKLVEECKRLQGEMMKLSEENRLLRVSARPALLGSGLGAGGRPGLAAFSVAGAASVPGPGLVGCGSSAVPARSPCRPGRATRVCFVGIKMCCDHIVQEKSLFCIVMLK</sequence>
<evidence type="ECO:0000256" key="18">
    <source>
        <dbReference type="SAM" id="MobiDB-lite"/>
    </source>
</evidence>
<dbReference type="GO" id="GO:0005886">
    <property type="term" value="C:plasma membrane"/>
    <property type="evidence" value="ECO:0007669"/>
    <property type="project" value="UniProtKB-SubCell"/>
</dbReference>
<evidence type="ECO:0000256" key="16">
    <source>
        <dbReference type="ARBA" id="ARBA00023157"/>
    </source>
</evidence>
<keyword evidence="16" id="KW-1015">Disulfide bond</keyword>
<evidence type="ECO:0000256" key="10">
    <source>
        <dbReference type="ARBA" id="ARBA00022824"/>
    </source>
</evidence>
<dbReference type="GeneTree" id="ENSGT00940000154799"/>
<reference evidence="20" key="3">
    <citation type="submission" date="2025-09" db="UniProtKB">
        <authorList>
            <consortium name="Ensembl"/>
        </authorList>
    </citation>
    <scope>IDENTIFICATION</scope>
    <source>
        <strain evidence="20">Hereford</strain>
    </source>
</reference>
<evidence type="ECO:0007829" key="23">
    <source>
        <dbReference type="PeptideAtlas" id="A0A3Q1LZJ2"/>
    </source>
</evidence>
<dbReference type="Pfam" id="PF00635">
    <property type="entry name" value="Motile_Sperm"/>
    <property type="match status" value="1"/>
</dbReference>
<keyword evidence="12" id="KW-1133">Transmembrane helix</keyword>
<evidence type="ECO:0000256" key="5">
    <source>
        <dbReference type="ARBA" id="ARBA00018309"/>
    </source>
</evidence>
<evidence type="ECO:0000256" key="6">
    <source>
        <dbReference type="ARBA" id="ARBA00022427"/>
    </source>
</evidence>
<comment type="function">
    <text evidence="17">Endoplasmic reticulum (ER)-anchored protein that mediates the formation of contact sites between the ER and endosomes via interaction with FFAT motif-containing proteins such as STARD3 or WDR44. STARD3-VAPA interaction enables cholesterol transfer from the ER to endosomes. Via interaction with WDR44 participates in neosynthesized protein export. In addition, recruited to the plasma membrane through OSBPL3 binding. The OSBPL3-VAPA complex stimulates RRAS signaling which in turn attenuates integrin beta-1 (ITGB1) activation at the cell surface. With OSBPL3, may regulate ER morphology. May play a role in vesicle trafficking.</text>
</comment>
<dbReference type="GO" id="GO:0005789">
    <property type="term" value="C:endoplasmic reticulum membrane"/>
    <property type="evidence" value="ECO:0007669"/>
    <property type="project" value="UniProtKB-SubCell"/>
</dbReference>
<keyword evidence="6" id="KW-0796">Tight junction</keyword>
<dbReference type="Ensembl" id="ENSBTAT00000082366.1">
    <property type="protein sequence ID" value="ENSBTAP00000062752.1"/>
    <property type="gene ID" value="ENSBTAG00000017279.7"/>
</dbReference>
<dbReference type="InterPro" id="IPR000535">
    <property type="entry name" value="MSP_dom"/>
</dbReference>
<evidence type="ECO:0000256" key="13">
    <source>
        <dbReference type="ARBA" id="ARBA00022990"/>
    </source>
</evidence>
<dbReference type="InterPro" id="IPR016763">
    <property type="entry name" value="VAP"/>
</dbReference>
<evidence type="ECO:0000256" key="11">
    <source>
        <dbReference type="ARBA" id="ARBA00022949"/>
    </source>
</evidence>
<feature type="region of interest" description="Disordered" evidence="18">
    <location>
        <begin position="136"/>
        <end position="155"/>
    </location>
</feature>
<evidence type="ECO:0000256" key="17">
    <source>
        <dbReference type="ARBA" id="ARBA00045917"/>
    </source>
</evidence>
<keyword evidence="9" id="KW-0812">Transmembrane</keyword>
<comment type="similarity">
    <text evidence="4">Belongs to the VAMP-associated protein (VAP) (TC 9.B.17) family.</text>
</comment>
<dbReference type="FunFam" id="2.60.40.10:FF:000334">
    <property type="entry name" value="vesicle-associated membrane protein-associated protein A isoform X1"/>
    <property type="match status" value="1"/>
</dbReference>
<evidence type="ECO:0000256" key="15">
    <source>
        <dbReference type="ARBA" id="ARBA00023136"/>
    </source>
</evidence>
<evidence type="ECO:0000256" key="7">
    <source>
        <dbReference type="ARBA" id="ARBA00022475"/>
    </source>
</evidence>
<keyword evidence="8" id="KW-0597">Phosphoprotein</keyword>
<comment type="subcellular location">
    <subcellularLocation>
        <location evidence="2">Cell junction</location>
        <location evidence="2">Tight junction</location>
    </subcellularLocation>
    <subcellularLocation>
        <location evidence="3">Cell membrane</location>
        <topology evidence="3">Single-pass type IV membrane protein</topology>
    </subcellularLocation>
    <subcellularLocation>
        <location evidence="1">Endoplasmic reticulum membrane</location>
        <topology evidence="1">Single-pass type IV membrane protein</topology>
    </subcellularLocation>
</comment>
<dbReference type="PANTHER" id="PTHR10809:SF155">
    <property type="entry name" value="VESICLE-ASSOCIATED MEMBRANE PROTEIN-ASSOCIATED PROTEIN A"/>
    <property type="match status" value="1"/>
</dbReference>
<evidence type="ECO:0000256" key="3">
    <source>
        <dbReference type="ARBA" id="ARBA00004521"/>
    </source>
</evidence>
<dbReference type="OrthoDB" id="264603at2759"/>
<dbReference type="Proteomes" id="UP000009136">
    <property type="component" value="Chromosome 24"/>
</dbReference>
<dbReference type="PROSITE" id="PS50202">
    <property type="entry name" value="MSP"/>
    <property type="match status" value="1"/>
</dbReference>
<dbReference type="InterPro" id="IPR008962">
    <property type="entry name" value="PapD-like_sf"/>
</dbReference>
<keyword evidence="13" id="KW-0007">Acetylation</keyword>
<keyword evidence="21" id="KW-1185">Reference proteome</keyword>
<dbReference type="Gene3D" id="2.60.40.10">
    <property type="entry name" value="Immunoglobulins"/>
    <property type="match status" value="1"/>
</dbReference>
<dbReference type="AlphaFoldDB" id="A0A3Q1LZJ2"/>
<dbReference type="VGNC" id="VGNC:36763">
    <property type="gene designation" value="VAPA"/>
</dbReference>
<keyword evidence="11" id="KW-0965">Cell junction</keyword>
<dbReference type="Bgee" id="ENSBTAG00000017279">
    <property type="expression patterns" value="Expressed in longissimus thoracis muscle and 105 other cell types or tissues"/>
</dbReference>
<evidence type="ECO:0000313" key="20">
    <source>
        <dbReference type="Ensembl" id="ENSBTAP00000062752.1"/>
    </source>
</evidence>
<keyword evidence="14" id="KW-0175">Coiled coil</keyword>
<proteinExistence type="evidence at protein level"/>
<dbReference type="PANTHER" id="PTHR10809">
    <property type="entry name" value="VESICLE-ASSOCIATED MEMBRANE PROTEIN-ASSOCIATED PROTEIN"/>
    <property type="match status" value="1"/>
</dbReference>
<evidence type="ECO:0000256" key="12">
    <source>
        <dbReference type="ARBA" id="ARBA00022989"/>
    </source>
</evidence>
<keyword evidence="15" id="KW-0472">Membrane</keyword>
<gene>
    <name evidence="20 22" type="primary">VAPA</name>
</gene>
<evidence type="ECO:0000256" key="1">
    <source>
        <dbReference type="ARBA" id="ARBA00004163"/>
    </source>
</evidence>
<protein>
    <recommendedName>
        <fullName evidence="5">Vesicle-associated membrane protein-associated protein A</fullName>
    </recommendedName>
</protein>
<dbReference type="GO" id="GO:0005923">
    <property type="term" value="C:bicellular tight junction"/>
    <property type="evidence" value="ECO:0007669"/>
    <property type="project" value="UniProtKB-SubCell"/>
</dbReference>
<evidence type="ECO:0000256" key="4">
    <source>
        <dbReference type="ARBA" id="ARBA00008932"/>
    </source>
</evidence>